<comment type="similarity">
    <text evidence="2">Belongs to the 5'-AMP-activated protein kinase beta subunit family.</text>
</comment>
<feature type="compositionally biased region" description="Basic and acidic residues" evidence="4">
    <location>
        <begin position="138"/>
        <end position="148"/>
    </location>
</feature>
<dbReference type="SMART" id="SM01010">
    <property type="entry name" value="AMPKBI"/>
    <property type="match status" value="1"/>
</dbReference>
<gene>
    <name evidence="6" type="ORF">HK097_006473</name>
</gene>
<accession>A0AAD5X6G2</accession>
<keyword evidence="3" id="KW-0963">Cytoplasm</keyword>
<dbReference type="SUPFAM" id="SSF160219">
    <property type="entry name" value="AMPKBI-like"/>
    <property type="match status" value="1"/>
</dbReference>
<dbReference type="FunFam" id="2.60.40.10:FF:000562">
    <property type="entry name" value="Snf1 kinase complex beta-subunit Gal83"/>
    <property type="match status" value="1"/>
</dbReference>
<dbReference type="InterPro" id="IPR014756">
    <property type="entry name" value="Ig_E-set"/>
</dbReference>
<feature type="region of interest" description="Disordered" evidence="4">
    <location>
        <begin position="339"/>
        <end position="367"/>
    </location>
</feature>
<dbReference type="SUPFAM" id="SSF81296">
    <property type="entry name" value="E set domains"/>
    <property type="match status" value="1"/>
</dbReference>
<feature type="compositionally biased region" description="Low complexity" evidence="4">
    <location>
        <begin position="118"/>
        <end position="131"/>
    </location>
</feature>
<feature type="region of interest" description="Disordered" evidence="4">
    <location>
        <begin position="90"/>
        <end position="182"/>
    </location>
</feature>
<organism evidence="6 7">
    <name type="scientific">Rhizophlyctis rosea</name>
    <dbReference type="NCBI Taxonomy" id="64517"/>
    <lineage>
        <taxon>Eukaryota</taxon>
        <taxon>Fungi</taxon>
        <taxon>Fungi incertae sedis</taxon>
        <taxon>Chytridiomycota</taxon>
        <taxon>Chytridiomycota incertae sedis</taxon>
        <taxon>Chytridiomycetes</taxon>
        <taxon>Rhizophlyctidales</taxon>
        <taxon>Rhizophlyctidaceae</taxon>
        <taxon>Rhizophlyctis</taxon>
    </lineage>
</organism>
<dbReference type="EMBL" id="JADGJD010000302">
    <property type="protein sequence ID" value="KAJ3052352.1"/>
    <property type="molecule type" value="Genomic_DNA"/>
</dbReference>
<protein>
    <recommendedName>
        <fullName evidence="5">Association with the SNF1 complex (ASC) domain-containing protein</fullName>
    </recommendedName>
</protein>
<dbReference type="InterPro" id="IPR050827">
    <property type="entry name" value="CRP1_MDG1_kinase"/>
</dbReference>
<dbReference type="GO" id="GO:0005634">
    <property type="term" value="C:nucleus"/>
    <property type="evidence" value="ECO:0007669"/>
    <property type="project" value="TreeGrafter"/>
</dbReference>
<sequence>MGQSHSSSQGKSHHSHQKPSSLRTLQTNHSDRSSHRRRSSASTPQSDTPTSPLSILPGATRSITTGTAPPVAQTIPSRQLALLQESPFVGSPLIGSEHFSQVNPPGLSRSMAKRMRSSSRLSEVSESLRNSGIDLQADEGRGMERSADTELSLEGLDLQGGEGEDMSGAAGEGKGKGKETVEDVSFAPSNARTIPSRRPMAYEQLHTYVQPANERSYRNSAKIVHGFGPGGIAPLAQLGSRAEDKSRKVIPVMVNWAQGGRTVYITGTFNNWKQKIRLSQSNADFTTVIDMPPGTHRFKFIVDDEWKCSDELPMASDSDGNLVNYLEVLDEWGERQGDGLDGLSRFGDGQATPTILSESPPESYSTEIPSYLVASSSTPFSRSQLPRGQAQSAETSEPSPVSPISPISPTAIPTEPPPHLPPHLEKVLLNSNQVSKEDASVLPMPTHITLNHLYACSIRDGVMALACTSRYRKKYVTTVLYKPVFN</sequence>
<dbReference type="GO" id="GO:0005737">
    <property type="term" value="C:cytoplasm"/>
    <property type="evidence" value="ECO:0007669"/>
    <property type="project" value="UniProtKB-SubCell"/>
</dbReference>
<evidence type="ECO:0000256" key="3">
    <source>
        <dbReference type="ARBA" id="ARBA00022490"/>
    </source>
</evidence>
<name>A0AAD5X6G2_9FUNG</name>
<feature type="domain" description="Association with the SNF1 complex (ASC)" evidence="5">
    <location>
        <begin position="357"/>
        <end position="484"/>
    </location>
</feature>
<feature type="compositionally biased region" description="Polar residues" evidence="4">
    <location>
        <begin position="43"/>
        <end position="53"/>
    </location>
</feature>
<feature type="region of interest" description="Disordered" evidence="4">
    <location>
        <begin position="379"/>
        <end position="422"/>
    </location>
</feature>
<dbReference type="InterPro" id="IPR013783">
    <property type="entry name" value="Ig-like_fold"/>
</dbReference>
<reference evidence="6" key="1">
    <citation type="submission" date="2020-05" db="EMBL/GenBank/DDBJ databases">
        <title>Phylogenomic resolution of chytrid fungi.</title>
        <authorList>
            <person name="Stajich J.E."/>
            <person name="Amses K."/>
            <person name="Simmons R."/>
            <person name="Seto K."/>
            <person name="Myers J."/>
            <person name="Bonds A."/>
            <person name="Quandt C.A."/>
            <person name="Barry K."/>
            <person name="Liu P."/>
            <person name="Grigoriev I."/>
            <person name="Longcore J.E."/>
            <person name="James T.Y."/>
        </authorList>
    </citation>
    <scope>NUCLEOTIDE SEQUENCE</scope>
    <source>
        <strain evidence="6">JEL0318</strain>
    </source>
</reference>
<feature type="compositionally biased region" description="Low complexity" evidence="4">
    <location>
        <begin position="150"/>
        <end position="159"/>
    </location>
</feature>
<dbReference type="Pfam" id="PF16561">
    <property type="entry name" value="AMPK1_CBM"/>
    <property type="match status" value="1"/>
</dbReference>
<dbReference type="GO" id="GO:0007165">
    <property type="term" value="P:signal transduction"/>
    <property type="evidence" value="ECO:0007669"/>
    <property type="project" value="UniProtKB-ARBA"/>
</dbReference>
<feature type="region of interest" description="Disordered" evidence="4">
    <location>
        <begin position="1"/>
        <end position="72"/>
    </location>
</feature>
<feature type="compositionally biased region" description="Polar residues" evidence="4">
    <location>
        <begin position="379"/>
        <end position="393"/>
    </location>
</feature>
<feature type="compositionally biased region" description="Polar residues" evidence="4">
    <location>
        <begin position="351"/>
        <end position="367"/>
    </location>
</feature>
<evidence type="ECO:0000313" key="7">
    <source>
        <dbReference type="Proteomes" id="UP001212841"/>
    </source>
</evidence>
<dbReference type="GO" id="GO:0019901">
    <property type="term" value="F:protein kinase binding"/>
    <property type="evidence" value="ECO:0007669"/>
    <property type="project" value="TreeGrafter"/>
</dbReference>
<dbReference type="InterPro" id="IPR006828">
    <property type="entry name" value="ASC_dom"/>
</dbReference>
<feature type="compositionally biased region" description="Low complexity" evidence="4">
    <location>
        <begin position="1"/>
        <end position="10"/>
    </location>
</feature>
<evidence type="ECO:0000313" key="6">
    <source>
        <dbReference type="EMBL" id="KAJ3052352.1"/>
    </source>
</evidence>
<dbReference type="InterPro" id="IPR037256">
    <property type="entry name" value="ASC_dom_sf"/>
</dbReference>
<evidence type="ECO:0000256" key="4">
    <source>
        <dbReference type="SAM" id="MobiDB-lite"/>
    </source>
</evidence>
<dbReference type="Gene3D" id="2.60.40.10">
    <property type="entry name" value="Immunoglobulins"/>
    <property type="match status" value="1"/>
</dbReference>
<dbReference type="AlphaFoldDB" id="A0AAD5X6G2"/>
<evidence type="ECO:0000256" key="1">
    <source>
        <dbReference type="ARBA" id="ARBA00004496"/>
    </source>
</evidence>
<comment type="caution">
    <text evidence="6">The sequence shown here is derived from an EMBL/GenBank/DDBJ whole genome shotgun (WGS) entry which is preliminary data.</text>
</comment>
<dbReference type="CDD" id="cd02859">
    <property type="entry name" value="E_set_AMPKbeta_like_N"/>
    <property type="match status" value="1"/>
</dbReference>
<feature type="compositionally biased region" description="Low complexity" evidence="4">
    <location>
        <begin position="394"/>
        <end position="413"/>
    </location>
</feature>
<dbReference type="GO" id="GO:0031588">
    <property type="term" value="C:nucleotide-activated protein kinase complex"/>
    <property type="evidence" value="ECO:0007669"/>
    <property type="project" value="TreeGrafter"/>
</dbReference>
<comment type="subcellular location">
    <subcellularLocation>
        <location evidence="1">Cytoplasm</location>
    </subcellularLocation>
</comment>
<dbReference type="Gene3D" id="6.20.250.60">
    <property type="match status" value="1"/>
</dbReference>
<proteinExistence type="inferred from homology"/>
<dbReference type="PANTHER" id="PTHR10343:SF84">
    <property type="entry name" value="5'-AMP-ACTIVATED PROTEIN KINASE SUBUNIT BETA-1"/>
    <property type="match status" value="1"/>
</dbReference>
<evidence type="ECO:0000259" key="5">
    <source>
        <dbReference type="SMART" id="SM01010"/>
    </source>
</evidence>
<evidence type="ECO:0000256" key="2">
    <source>
        <dbReference type="ARBA" id="ARBA00010926"/>
    </source>
</evidence>
<dbReference type="InterPro" id="IPR032640">
    <property type="entry name" value="AMPK1_CBM"/>
</dbReference>
<dbReference type="Pfam" id="PF04739">
    <property type="entry name" value="AMPKBI"/>
    <property type="match status" value="1"/>
</dbReference>
<dbReference type="PANTHER" id="PTHR10343">
    <property type="entry name" value="5'-AMP-ACTIVATED PROTEIN KINASE , BETA SUBUNIT"/>
    <property type="match status" value="1"/>
</dbReference>
<dbReference type="Proteomes" id="UP001212841">
    <property type="component" value="Unassembled WGS sequence"/>
</dbReference>
<keyword evidence="7" id="KW-1185">Reference proteome</keyword>